<evidence type="ECO:0000313" key="2">
    <source>
        <dbReference type="Proteomes" id="UP000009138"/>
    </source>
</evidence>
<dbReference type="InParanoid" id="I1BXH3"/>
<sequence length="49" mass="5556">MSLIESYGPYTATVVFIFRLTPLSPTQLNNFGQFVKDFVDNQALDSRTI</sequence>
<evidence type="ECO:0000313" key="1">
    <source>
        <dbReference type="EMBL" id="EIE80903.1"/>
    </source>
</evidence>
<dbReference type="RefSeq" id="XP_067516299.1">
    <property type="nucleotide sequence ID" value="XM_067660198.1"/>
</dbReference>
<reference evidence="1 2" key="1">
    <citation type="journal article" date="2009" name="PLoS Genet.">
        <title>Genomic analysis of the basal lineage fungus Rhizopus oryzae reveals a whole-genome duplication.</title>
        <authorList>
            <person name="Ma L.-J."/>
            <person name="Ibrahim A.S."/>
            <person name="Skory C."/>
            <person name="Grabherr M.G."/>
            <person name="Burger G."/>
            <person name="Butler M."/>
            <person name="Elias M."/>
            <person name="Idnurm A."/>
            <person name="Lang B.F."/>
            <person name="Sone T."/>
            <person name="Abe A."/>
            <person name="Calvo S.E."/>
            <person name="Corrochano L.M."/>
            <person name="Engels R."/>
            <person name="Fu J."/>
            <person name="Hansberg W."/>
            <person name="Kim J.-M."/>
            <person name="Kodira C.D."/>
            <person name="Koehrsen M.J."/>
            <person name="Liu B."/>
            <person name="Miranda-Saavedra D."/>
            <person name="O'Leary S."/>
            <person name="Ortiz-Castellanos L."/>
            <person name="Poulter R."/>
            <person name="Rodriguez-Romero J."/>
            <person name="Ruiz-Herrera J."/>
            <person name="Shen Y.-Q."/>
            <person name="Zeng Q."/>
            <person name="Galagan J."/>
            <person name="Birren B.W."/>
            <person name="Cuomo C.A."/>
            <person name="Wickes B.L."/>
        </authorList>
    </citation>
    <scope>NUCLEOTIDE SEQUENCE [LARGE SCALE GENOMIC DNA]</scope>
    <source>
        <strain evidence="2">RA 99-880 / ATCC MYA-4621 / FGSC 9543 / NRRL 43880</strain>
    </source>
</reference>
<gene>
    <name evidence="1" type="ORF">RO3G_05608</name>
</gene>
<dbReference type="Proteomes" id="UP000009138">
    <property type="component" value="Unassembled WGS sequence"/>
</dbReference>
<name>I1BXH3_RHIO9</name>
<proteinExistence type="predicted"/>
<accession>I1BXH3</accession>
<dbReference type="VEuPathDB" id="FungiDB:RO3G_05608"/>
<dbReference type="AlphaFoldDB" id="I1BXH3"/>
<keyword evidence="2" id="KW-1185">Reference proteome</keyword>
<dbReference type="EMBL" id="CH476735">
    <property type="protein sequence ID" value="EIE80903.1"/>
    <property type="molecule type" value="Genomic_DNA"/>
</dbReference>
<dbReference type="GeneID" id="93612579"/>
<organism evidence="1 2">
    <name type="scientific">Rhizopus delemar (strain RA 99-880 / ATCC MYA-4621 / FGSC 9543 / NRRL 43880)</name>
    <name type="common">Mucormycosis agent</name>
    <name type="synonym">Rhizopus arrhizus var. delemar</name>
    <dbReference type="NCBI Taxonomy" id="246409"/>
    <lineage>
        <taxon>Eukaryota</taxon>
        <taxon>Fungi</taxon>
        <taxon>Fungi incertae sedis</taxon>
        <taxon>Mucoromycota</taxon>
        <taxon>Mucoromycotina</taxon>
        <taxon>Mucoromycetes</taxon>
        <taxon>Mucorales</taxon>
        <taxon>Mucorineae</taxon>
        <taxon>Rhizopodaceae</taxon>
        <taxon>Rhizopus</taxon>
    </lineage>
</organism>
<protein>
    <submittedName>
        <fullName evidence="1">Uncharacterized protein</fullName>
    </submittedName>
</protein>